<evidence type="ECO:0000313" key="2">
    <source>
        <dbReference type="EMBL" id="KAB0798262.1"/>
    </source>
</evidence>
<gene>
    <name evidence="2" type="ORF">PPYR_09255</name>
</gene>
<sequence>MLGILASFLIVLRLVGSWKIQSPIKGEVEENISVVLFFAHAYTTCQSIDRIPYLNISKVANIQPYLTQPRVSSRHMKLRGPYVRPCNCEDTLARKISSLLAWARDTLRMTVATISLNVDNREGGFTFYNSKVRITNKMVNEDHLPELMVDNKQEDDTDDTVVINAYPYEPKLNFHQHNPLPKNIINLRRAQRTAGLYPEQYQTFSVETQERNSSTPVWEIPDWISMIMSSFKSLLNTSEDTSDLNGQGSVQEYTLLRLVSKTLREVWEQMKRDNNGRFLLVVNGGNLSSITDPYSDLMQTLKHVRETTHCERTLVVVTGDCTSSLDGDSLPLFAIGPHASKLSKARQLSDVSRIVQEILQDCDREGMIKRRSPRSVSEHHVRAPASCSNQLVHTVRVYFLIVFVYPY</sequence>
<dbReference type="AlphaFoldDB" id="A0A5N4ALN6"/>
<organism evidence="2 3">
    <name type="scientific">Photinus pyralis</name>
    <name type="common">Common eastern firefly</name>
    <name type="synonym">Lampyris pyralis</name>
    <dbReference type="NCBI Taxonomy" id="7054"/>
    <lineage>
        <taxon>Eukaryota</taxon>
        <taxon>Metazoa</taxon>
        <taxon>Ecdysozoa</taxon>
        <taxon>Arthropoda</taxon>
        <taxon>Hexapoda</taxon>
        <taxon>Insecta</taxon>
        <taxon>Pterygota</taxon>
        <taxon>Neoptera</taxon>
        <taxon>Endopterygota</taxon>
        <taxon>Coleoptera</taxon>
        <taxon>Polyphaga</taxon>
        <taxon>Elateriformia</taxon>
        <taxon>Elateroidea</taxon>
        <taxon>Lampyridae</taxon>
        <taxon>Lampyrinae</taxon>
        <taxon>Photinus</taxon>
    </lineage>
</organism>
<reference evidence="2 3" key="1">
    <citation type="journal article" date="2018" name="Elife">
        <title>Firefly genomes illuminate parallel origins of bioluminescence in beetles.</title>
        <authorList>
            <person name="Fallon T.R."/>
            <person name="Lower S.E."/>
            <person name="Chang C.H."/>
            <person name="Bessho-Uehara M."/>
            <person name="Martin G.J."/>
            <person name="Bewick A.J."/>
            <person name="Behringer M."/>
            <person name="Debat H.J."/>
            <person name="Wong I."/>
            <person name="Day J.C."/>
            <person name="Suvorov A."/>
            <person name="Silva C.J."/>
            <person name="Stanger-Hall K.F."/>
            <person name="Hall D.W."/>
            <person name="Schmitz R.J."/>
            <person name="Nelson D.R."/>
            <person name="Lewis S.M."/>
            <person name="Shigenobu S."/>
            <person name="Bybee S.M."/>
            <person name="Larracuente A.M."/>
            <person name="Oba Y."/>
            <person name="Weng J.K."/>
        </authorList>
    </citation>
    <scope>NUCLEOTIDE SEQUENCE [LARGE SCALE GENOMIC DNA]</scope>
    <source>
        <strain evidence="2">1611_PpyrPB1</strain>
        <tissue evidence="2">Whole body</tissue>
    </source>
</reference>
<proteinExistence type="predicted"/>
<protein>
    <recommendedName>
        <fullName evidence="4">Alkaline phosphatase</fullName>
    </recommendedName>
</protein>
<feature type="chain" id="PRO_5024362677" description="Alkaline phosphatase" evidence="1">
    <location>
        <begin position="18"/>
        <end position="407"/>
    </location>
</feature>
<dbReference type="InParanoid" id="A0A5N4ALN6"/>
<keyword evidence="3" id="KW-1185">Reference proteome</keyword>
<evidence type="ECO:0000256" key="1">
    <source>
        <dbReference type="SAM" id="SignalP"/>
    </source>
</evidence>
<feature type="signal peptide" evidence="1">
    <location>
        <begin position="1"/>
        <end position="17"/>
    </location>
</feature>
<comment type="caution">
    <text evidence="2">The sequence shown here is derived from an EMBL/GenBank/DDBJ whole genome shotgun (WGS) entry which is preliminary data.</text>
</comment>
<accession>A0A5N4ALN6</accession>
<dbReference type="EMBL" id="VVIM01000006">
    <property type="protein sequence ID" value="KAB0798262.1"/>
    <property type="molecule type" value="Genomic_DNA"/>
</dbReference>
<keyword evidence="1" id="KW-0732">Signal</keyword>
<evidence type="ECO:0008006" key="4">
    <source>
        <dbReference type="Google" id="ProtNLM"/>
    </source>
</evidence>
<evidence type="ECO:0000313" key="3">
    <source>
        <dbReference type="Proteomes" id="UP000327044"/>
    </source>
</evidence>
<dbReference type="Proteomes" id="UP000327044">
    <property type="component" value="Unassembled WGS sequence"/>
</dbReference>
<name>A0A5N4ALN6_PHOPY</name>
<dbReference type="OrthoDB" id="6783374at2759"/>